<accession>A0A8R1HWG9</accession>
<name>A0A8R1HWG9_CAEJA</name>
<evidence type="ECO:0000313" key="5">
    <source>
        <dbReference type="Proteomes" id="UP000005237"/>
    </source>
</evidence>
<feature type="transmembrane region" description="Helical" evidence="1">
    <location>
        <begin position="144"/>
        <end position="164"/>
    </location>
</feature>
<dbReference type="Proteomes" id="UP000005237">
    <property type="component" value="Unassembled WGS sequence"/>
</dbReference>
<proteinExistence type="predicted"/>
<dbReference type="InterPro" id="IPR002619">
    <property type="entry name" value="CX"/>
</dbReference>
<feature type="signal peptide" evidence="2">
    <location>
        <begin position="1"/>
        <end position="23"/>
    </location>
</feature>
<keyword evidence="5" id="KW-1185">Reference proteome</keyword>
<dbReference type="Pfam" id="PF01705">
    <property type="entry name" value="CX"/>
    <property type="match status" value="1"/>
</dbReference>
<evidence type="ECO:0000313" key="4">
    <source>
        <dbReference type="EnsemblMetazoa" id="CJA09263b.1"/>
    </source>
</evidence>
<evidence type="ECO:0000256" key="1">
    <source>
        <dbReference type="SAM" id="Phobius"/>
    </source>
</evidence>
<dbReference type="AlphaFoldDB" id="A0A8R1HWG9"/>
<keyword evidence="2" id="KW-0732">Signal</keyword>
<evidence type="ECO:0000256" key="2">
    <source>
        <dbReference type="SAM" id="SignalP"/>
    </source>
</evidence>
<dbReference type="PANTHER" id="PTHR47520">
    <property type="entry name" value="CX DOMAIN-CONTAINING PROTEIN-RELATED"/>
    <property type="match status" value="1"/>
</dbReference>
<evidence type="ECO:0000259" key="3">
    <source>
        <dbReference type="Pfam" id="PF01705"/>
    </source>
</evidence>
<protein>
    <submittedName>
        <fullName evidence="4">CX domain-containing protein</fullName>
    </submittedName>
</protein>
<reference evidence="5" key="1">
    <citation type="submission" date="2010-08" db="EMBL/GenBank/DDBJ databases">
        <authorList>
            <consortium name="Caenorhabditis japonica Sequencing Consortium"/>
            <person name="Wilson R.K."/>
        </authorList>
    </citation>
    <scope>NUCLEOTIDE SEQUENCE [LARGE SCALE GENOMIC DNA]</scope>
    <source>
        <strain evidence="5">DF5081</strain>
    </source>
</reference>
<keyword evidence="1" id="KW-0472">Membrane</keyword>
<keyword evidence="1" id="KW-0812">Transmembrane</keyword>
<dbReference type="EnsemblMetazoa" id="CJA09263b.1">
    <property type="protein sequence ID" value="CJA09263b.1"/>
    <property type="gene ID" value="WBGene00128466"/>
</dbReference>
<feature type="chain" id="PRO_5035861304" evidence="2">
    <location>
        <begin position="24"/>
        <end position="218"/>
    </location>
</feature>
<dbReference type="PANTHER" id="PTHR47520:SF11">
    <property type="entry name" value="CX DOMAIN-CONTAINING PROTEIN"/>
    <property type="match status" value="1"/>
</dbReference>
<reference evidence="4" key="2">
    <citation type="submission" date="2022-06" db="UniProtKB">
        <authorList>
            <consortium name="EnsemblMetazoa"/>
        </authorList>
    </citation>
    <scope>IDENTIFICATION</scope>
    <source>
        <strain evidence="4">DF5081</strain>
    </source>
</reference>
<feature type="domain" description="CX" evidence="3">
    <location>
        <begin position="77"/>
        <end position="139"/>
    </location>
</feature>
<organism evidence="4 5">
    <name type="scientific">Caenorhabditis japonica</name>
    <dbReference type="NCBI Taxonomy" id="281687"/>
    <lineage>
        <taxon>Eukaryota</taxon>
        <taxon>Metazoa</taxon>
        <taxon>Ecdysozoa</taxon>
        <taxon>Nematoda</taxon>
        <taxon>Chromadorea</taxon>
        <taxon>Rhabditida</taxon>
        <taxon>Rhabditina</taxon>
        <taxon>Rhabditomorpha</taxon>
        <taxon>Rhabditoidea</taxon>
        <taxon>Rhabditidae</taxon>
        <taxon>Peloderinae</taxon>
        <taxon>Caenorhabditis</taxon>
    </lineage>
</organism>
<keyword evidence="1" id="KW-1133">Transmembrane helix</keyword>
<sequence length="218" mass="24150">MVPKLLFHPFYLSLLFCQGSCRAGSRGGGGTFGRGGGGARAGVGRAGVGVRIHGSSHFSGGIRSGAFGWKKYDNRFYYWSSSYAQENLSPVEFPTICEYTFGVDDGDLQNVTFSNGTSATSLYFGCTEMVKCCGMYCCHAIGEYIQLILFLVLLVAIIPFMIWCEGRKKRNRAEKRKVKRQSQIPVCPSKPELIKLNEPPNEKKEFVEAQREVIVTIT</sequence>